<dbReference type="Gene3D" id="3.30.420.10">
    <property type="entry name" value="Ribonuclease H-like superfamily/Ribonuclease H"/>
    <property type="match status" value="1"/>
</dbReference>
<dbReference type="InterPro" id="IPR002156">
    <property type="entry name" value="RNaseH_domain"/>
</dbReference>
<dbReference type="PANTHER" id="PTHR48475:SF1">
    <property type="entry name" value="RNASE H TYPE-1 DOMAIN-CONTAINING PROTEIN"/>
    <property type="match status" value="1"/>
</dbReference>
<sequence>MTRCQILLSEFDIVYVSQKAIKGSAIADFLVSRALEDYEPLDFEFLNEDLMYVANAEEDLQENHSWKLNFDGASNALGNGIGAILISPNGDYHPFTTCIMSIRATIERKIKTIEVYRDSALVKYQLKEEWETRDPKLIRYQRLVLELIKEFDNITFYYLPREENQMADAVATLASMIEVNKLENMKPSQISIYEIPAHCYSSEEVENDNRPWYQDILLYVKNREYPDQATENDKRTLRRLAIDYVLDGEILYKKGKDRVLLRCVDAVEAK</sequence>
<organism evidence="2 3">
    <name type="scientific">Gossypium hirsutum</name>
    <name type="common">Upland cotton</name>
    <name type="synonym">Gossypium mexicanum</name>
    <dbReference type="NCBI Taxonomy" id="3635"/>
    <lineage>
        <taxon>Eukaryota</taxon>
        <taxon>Viridiplantae</taxon>
        <taxon>Streptophyta</taxon>
        <taxon>Embryophyta</taxon>
        <taxon>Tracheophyta</taxon>
        <taxon>Spermatophyta</taxon>
        <taxon>Magnoliopsida</taxon>
        <taxon>eudicotyledons</taxon>
        <taxon>Gunneridae</taxon>
        <taxon>Pentapetalae</taxon>
        <taxon>rosids</taxon>
        <taxon>malvids</taxon>
        <taxon>Malvales</taxon>
        <taxon>Malvaceae</taxon>
        <taxon>Malvoideae</taxon>
        <taxon>Gossypium</taxon>
    </lineage>
</organism>
<dbReference type="SUPFAM" id="SSF53098">
    <property type="entry name" value="Ribonuclease H-like"/>
    <property type="match status" value="1"/>
</dbReference>
<dbReference type="PaxDb" id="3635-A0A1U8P874"/>
<dbReference type="GO" id="GO:0003676">
    <property type="term" value="F:nucleic acid binding"/>
    <property type="evidence" value="ECO:0007669"/>
    <property type="project" value="InterPro"/>
</dbReference>
<accession>A0A1U8P874</accession>
<keyword evidence="2" id="KW-1185">Reference proteome</keyword>
<dbReference type="CDD" id="cd09279">
    <property type="entry name" value="RNase_HI_like"/>
    <property type="match status" value="1"/>
</dbReference>
<dbReference type="InterPro" id="IPR012337">
    <property type="entry name" value="RNaseH-like_sf"/>
</dbReference>
<protein>
    <recommendedName>
        <fullName evidence="1">RNase H type-1 domain-containing protein</fullName>
    </recommendedName>
</protein>
<proteinExistence type="predicted"/>
<evidence type="ECO:0000259" key="1">
    <source>
        <dbReference type="Pfam" id="PF13456"/>
    </source>
</evidence>
<dbReference type="Proteomes" id="UP000818029">
    <property type="component" value="Chromosome D07"/>
</dbReference>
<dbReference type="KEGG" id="ghi:107956107"/>
<feature type="domain" description="RNase H type-1" evidence="1">
    <location>
        <begin position="98"/>
        <end position="173"/>
    </location>
</feature>
<gene>
    <name evidence="3" type="primary">LOC107956107</name>
</gene>
<dbReference type="InterPro" id="IPR036397">
    <property type="entry name" value="RNaseH_sf"/>
</dbReference>
<reference evidence="3" key="2">
    <citation type="submission" date="2025-08" db="UniProtKB">
        <authorList>
            <consortium name="RefSeq"/>
        </authorList>
    </citation>
    <scope>IDENTIFICATION</scope>
</reference>
<dbReference type="GO" id="GO:0004523">
    <property type="term" value="F:RNA-DNA hybrid ribonuclease activity"/>
    <property type="evidence" value="ECO:0007669"/>
    <property type="project" value="InterPro"/>
</dbReference>
<dbReference type="PANTHER" id="PTHR48475">
    <property type="entry name" value="RIBONUCLEASE H"/>
    <property type="match status" value="1"/>
</dbReference>
<dbReference type="Pfam" id="PF13456">
    <property type="entry name" value="RVT_3"/>
    <property type="match status" value="1"/>
</dbReference>
<reference evidence="2" key="1">
    <citation type="journal article" date="2020" name="Nat. Genet.">
        <title>Genomic diversifications of five Gossypium allopolyploid species and their impact on cotton improvement.</title>
        <authorList>
            <person name="Chen Z.J."/>
            <person name="Sreedasyam A."/>
            <person name="Ando A."/>
            <person name="Song Q."/>
            <person name="De Santiago L.M."/>
            <person name="Hulse-Kemp A.M."/>
            <person name="Ding M."/>
            <person name="Ye W."/>
            <person name="Kirkbride R.C."/>
            <person name="Jenkins J."/>
            <person name="Plott C."/>
            <person name="Lovell J."/>
            <person name="Lin Y.M."/>
            <person name="Vaughn R."/>
            <person name="Liu B."/>
            <person name="Simpson S."/>
            <person name="Scheffler B.E."/>
            <person name="Wen L."/>
            <person name="Saski C.A."/>
            <person name="Grover C.E."/>
            <person name="Hu G."/>
            <person name="Conover J.L."/>
            <person name="Carlson J.W."/>
            <person name="Shu S."/>
            <person name="Boston L.B."/>
            <person name="Williams M."/>
            <person name="Peterson D.G."/>
            <person name="McGee K."/>
            <person name="Jones D.C."/>
            <person name="Wendel J.F."/>
            <person name="Stelly D.M."/>
            <person name="Grimwood J."/>
            <person name="Schmutz J."/>
        </authorList>
    </citation>
    <scope>NUCLEOTIDE SEQUENCE [LARGE SCALE GENOMIC DNA]</scope>
    <source>
        <strain evidence="2">cv. TM-1</strain>
    </source>
</reference>
<evidence type="ECO:0000313" key="3">
    <source>
        <dbReference type="RefSeq" id="XP_016747340.1"/>
    </source>
</evidence>
<dbReference type="AlphaFoldDB" id="A0A1U8P874"/>
<name>A0A1U8P874_GOSHI</name>
<evidence type="ECO:0000313" key="2">
    <source>
        <dbReference type="Proteomes" id="UP000818029"/>
    </source>
</evidence>
<dbReference type="RefSeq" id="XP_016747340.1">
    <property type="nucleotide sequence ID" value="XM_016891851.1"/>
</dbReference>
<dbReference type="GeneID" id="107956107"/>